<keyword evidence="2" id="KW-1185">Reference proteome</keyword>
<dbReference type="KEGG" id="bld:BLi02225"/>
<accession>Q65IK8</accession>
<sequence length="98" mass="11309">MKSKMKIGLGIMIIGLGFLSHFSNNDDMNTASRNITAHPPVMILLFNLKEFLEYPFSRFNSGFFLCISNPQQRFNDLIPRIHFHGLSGFINQFLSVKW</sequence>
<organism evidence="1 2">
    <name type="scientific">Bacillus licheniformis (strain ATCC 14580 / DSM 13 / JCM 2505 / CCUG 7422 / NBRC 12200 / NCIMB 9375 / NCTC 10341 / NRRL NRS-1264 / Gibson 46)</name>
    <dbReference type="NCBI Taxonomy" id="279010"/>
    <lineage>
        <taxon>Bacteria</taxon>
        <taxon>Bacillati</taxon>
        <taxon>Bacillota</taxon>
        <taxon>Bacilli</taxon>
        <taxon>Bacillales</taxon>
        <taxon>Bacillaceae</taxon>
        <taxon>Bacillus</taxon>
    </lineage>
</organism>
<reference evidence="1 2" key="1">
    <citation type="journal article" date="2004" name="Genome Biol.">
        <title>Complete genome sequence of the industrial bacterium Bacillus licheniformis and comparisons with closely related Bacillus species.</title>
        <authorList>
            <person name="Rey M.W."/>
            <person name="Ramaiya P."/>
            <person name="Nelson B.A."/>
            <person name="Brody-Karpin S.D."/>
            <person name="Zaretsky E.J."/>
            <person name="Tang M."/>
            <person name="Lopez de Leon A."/>
            <person name="Xiang H."/>
            <person name="Gusti V."/>
            <person name="Clausen I.G."/>
            <person name="Olsen P.B."/>
            <person name="Rasmussen M.D."/>
            <person name="Andersen J.T."/>
            <person name="Jorgensen P.L."/>
            <person name="Larsen T.S."/>
            <person name="Sorokin A."/>
            <person name="Bolotin A."/>
            <person name="Lapidus A."/>
            <person name="Galleron N."/>
            <person name="Ehrlich S.D."/>
            <person name="Berka R.M."/>
        </authorList>
    </citation>
    <scope>NUCLEOTIDE SEQUENCE [LARGE SCALE GENOMIC DNA]</scope>
    <source>
        <strain evidence="2">ATCC 14580 / DSM 13 / JCM 2505 / CCUG 7422 / NBRC 12200 / NCIMB 9375 / NCTC 10341 / NRRL NRS-1264 / Gibson 46</strain>
    </source>
</reference>
<dbReference type="EMBL" id="CP000002">
    <property type="protein sequence ID" value="ABP97381.1"/>
    <property type="molecule type" value="Genomic_DNA"/>
</dbReference>
<protein>
    <submittedName>
        <fullName evidence="1">Uncharacterized protein</fullName>
    </submittedName>
</protein>
<dbReference type="KEGG" id="bli:BL07036"/>
<dbReference type="AlphaFoldDB" id="Q65IK8"/>
<dbReference type="HOGENOM" id="CLU_2327999_0_0_9"/>
<name>Q65IK8_BACLD</name>
<evidence type="ECO:0000313" key="1">
    <source>
        <dbReference type="EMBL" id="ABP97381.1"/>
    </source>
</evidence>
<gene>
    <name evidence="1" type="ordered locus">BL07036</name>
</gene>
<dbReference type="Proteomes" id="UP000000606">
    <property type="component" value="Chromosome"/>
</dbReference>
<evidence type="ECO:0000313" key="2">
    <source>
        <dbReference type="Proteomes" id="UP000000606"/>
    </source>
</evidence>
<proteinExistence type="predicted"/>